<evidence type="ECO:0000313" key="2">
    <source>
        <dbReference type="Proteomes" id="UP000051084"/>
    </source>
</evidence>
<dbReference type="AlphaFoldDB" id="A0A0R1UTY0"/>
<dbReference type="EMBL" id="AZGC01000026">
    <property type="protein sequence ID" value="KRL95098.1"/>
    <property type="molecule type" value="Genomic_DNA"/>
</dbReference>
<protein>
    <submittedName>
        <fullName evidence="1">Uncharacterized protein</fullName>
    </submittedName>
</protein>
<dbReference type="PATRIC" id="fig|1423742.4.peg.1189"/>
<gene>
    <name evidence="1" type="ORF">FC21_GL001146</name>
</gene>
<accession>A0A0R1UTY0</accession>
<evidence type="ECO:0000313" key="1">
    <source>
        <dbReference type="EMBL" id="KRL95098.1"/>
    </source>
</evidence>
<keyword evidence="2" id="KW-1185">Reference proteome</keyword>
<proteinExistence type="predicted"/>
<sequence>MSIEIPVNLEEAAMKVAQQQVRGNEVSLEAVIKQAIVDNVQAMLDHELDGHYDDAKLTDKGLQITDFMGDLVGMIIYEPDLVTGFKTDADQFQDYLAQQVTKLVGGR</sequence>
<comment type="caution">
    <text evidence="1">The sequence shown here is derived from an EMBL/GenBank/DDBJ whole genome shotgun (WGS) entry which is preliminary data.</text>
</comment>
<reference evidence="1 2" key="1">
    <citation type="journal article" date="2015" name="Genome Announc.">
        <title>Expanding the biotechnology potential of lactobacilli through comparative genomics of 213 strains and associated genera.</title>
        <authorList>
            <person name="Sun Z."/>
            <person name="Harris H.M."/>
            <person name="McCann A."/>
            <person name="Guo C."/>
            <person name="Argimon S."/>
            <person name="Zhang W."/>
            <person name="Yang X."/>
            <person name="Jeffery I.B."/>
            <person name="Cooney J.C."/>
            <person name="Kagawa T.F."/>
            <person name="Liu W."/>
            <person name="Song Y."/>
            <person name="Salvetti E."/>
            <person name="Wrobel A."/>
            <person name="Rasinkangas P."/>
            <person name="Parkhill J."/>
            <person name="Rea M.C."/>
            <person name="O'Sullivan O."/>
            <person name="Ritari J."/>
            <person name="Douillard F.P."/>
            <person name="Paul Ross R."/>
            <person name="Yang R."/>
            <person name="Briner A.E."/>
            <person name="Felis G.E."/>
            <person name="de Vos W.M."/>
            <person name="Barrangou R."/>
            <person name="Klaenhammer T.R."/>
            <person name="Caufield P.W."/>
            <person name="Cui Y."/>
            <person name="Zhang H."/>
            <person name="O'Toole P.W."/>
        </authorList>
    </citation>
    <scope>NUCLEOTIDE SEQUENCE [LARGE SCALE GENOMIC DNA]</scope>
    <source>
        <strain evidence="1 2">DSM 18793</strain>
    </source>
</reference>
<dbReference type="Proteomes" id="UP000051084">
    <property type="component" value="Unassembled WGS sequence"/>
</dbReference>
<organism evidence="1 2">
    <name type="scientific">Limosilactobacillus equigenerosi DSM 18793 = JCM 14505</name>
    <dbReference type="NCBI Taxonomy" id="1423742"/>
    <lineage>
        <taxon>Bacteria</taxon>
        <taxon>Bacillati</taxon>
        <taxon>Bacillota</taxon>
        <taxon>Bacilli</taxon>
        <taxon>Lactobacillales</taxon>
        <taxon>Lactobacillaceae</taxon>
        <taxon>Limosilactobacillus</taxon>
    </lineage>
</organism>
<dbReference type="STRING" id="417373.GCA_001570685_00101"/>
<name>A0A0R1UTY0_9LACO</name>
<dbReference type="RefSeq" id="WP_054652284.1">
    <property type="nucleotide sequence ID" value="NZ_AZGC01000026.1"/>
</dbReference>
<dbReference type="OrthoDB" id="2248271at2"/>